<evidence type="ECO:0000256" key="5">
    <source>
        <dbReference type="ARBA" id="ARBA00022729"/>
    </source>
</evidence>
<dbReference type="CDD" id="cd06583">
    <property type="entry name" value="PGRP"/>
    <property type="match status" value="2"/>
</dbReference>
<evidence type="ECO:0000256" key="2">
    <source>
        <dbReference type="ARBA" id="ARBA00007553"/>
    </source>
</evidence>
<proteinExistence type="inferred from homology"/>
<dbReference type="SMART" id="SM00701">
    <property type="entry name" value="PGRP"/>
    <property type="match status" value="2"/>
</dbReference>
<comment type="function">
    <text evidence="11">Pattern receptor that binds to murein peptidoglycans (PGN) of Gram-positive bacteria. Has bactericidal activity towards Gram-positive bacteria. May kill Gram-positive bacteria by interfering with peptidoglycan biosynthesis. Also binds to Gram-negative bacteria, and has bacteriostatic activity towards Gram-negative bacteria. Plays a role in innate immunity.</text>
</comment>
<dbReference type="Gene3D" id="3.40.80.10">
    <property type="entry name" value="Peptidoglycan recognition protein-like"/>
    <property type="match status" value="2"/>
</dbReference>
<dbReference type="GO" id="GO:0061844">
    <property type="term" value="P:antimicrobial humoral immune response mediated by antimicrobial peptide"/>
    <property type="evidence" value="ECO:0007669"/>
    <property type="project" value="Ensembl"/>
</dbReference>
<dbReference type="FunFam" id="3.40.80.10:FF:000004">
    <property type="entry name" value="Peptidoglycan recognition protein 4"/>
    <property type="match status" value="1"/>
</dbReference>
<organism evidence="14">
    <name type="scientific">Ursus maritimus</name>
    <name type="common">Polar bear</name>
    <name type="synonym">Thalarctos maritimus</name>
    <dbReference type="NCBI Taxonomy" id="29073"/>
    <lineage>
        <taxon>Eukaryota</taxon>
        <taxon>Metazoa</taxon>
        <taxon>Chordata</taxon>
        <taxon>Craniata</taxon>
        <taxon>Vertebrata</taxon>
        <taxon>Euteleostomi</taxon>
        <taxon>Mammalia</taxon>
        <taxon>Eutheria</taxon>
        <taxon>Laurasiatheria</taxon>
        <taxon>Carnivora</taxon>
        <taxon>Caniformia</taxon>
        <taxon>Ursidae</taxon>
        <taxon>Ursus</taxon>
    </lineage>
</organism>
<dbReference type="GO" id="GO:0008270">
    <property type="term" value="F:zinc ion binding"/>
    <property type="evidence" value="ECO:0007669"/>
    <property type="project" value="InterPro"/>
</dbReference>
<dbReference type="GO" id="GO:0031640">
    <property type="term" value="P:killing of cells of another organism"/>
    <property type="evidence" value="ECO:0007669"/>
    <property type="project" value="Ensembl"/>
</dbReference>
<evidence type="ECO:0000256" key="11">
    <source>
        <dbReference type="ARBA" id="ARBA00053301"/>
    </source>
</evidence>
<name>A0A452T064_URSMA</name>
<evidence type="ECO:0000256" key="10">
    <source>
        <dbReference type="ARBA" id="ARBA00023180"/>
    </source>
</evidence>
<reference evidence="14" key="1">
    <citation type="submission" date="2019-03" db="UniProtKB">
        <authorList>
            <consortium name="Ensembl"/>
        </authorList>
    </citation>
    <scope>IDENTIFICATION</scope>
</reference>
<keyword evidence="6" id="KW-0677">Repeat</keyword>
<evidence type="ECO:0000256" key="3">
    <source>
        <dbReference type="ARBA" id="ARBA00022525"/>
    </source>
</evidence>
<gene>
    <name evidence="14" type="primary">PGLYRP4</name>
</gene>
<evidence type="ECO:0000313" key="14">
    <source>
        <dbReference type="Ensembl" id="ENSUMAP00000001187"/>
    </source>
</evidence>
<evidence type="ECO:0000256" key="4">
    <source>
        <dbReference type="ARBA" id="ARBA00022588"/>
    </source>
</evidence>
<keyword evidence="3" id="KW-0964">Secreted</keyword>
<dbReference type="GeneTree" id="ENSGT00940000162349"/>
<dbReference type="InterPro" id="IPR015510">
    <property type="entry name" value="PGRP"/>
</dbReference>
<protein>
    <submittedName>
        <fullName evidence="14">Peptidoglycan recognition protein 4</fullName>
    </submittedName>
</protein>
<dbReference type="GO" id="GO:0009253">
    <property type="term" value="P:peptidoglycan catabolic process"/>
    <property type="evidence" value="ECO:0007669"/>
    <property type="project" value="InterPro"/>
</dbReference>
<evidence type="ECO:0000259" key="13">
    <source>
        <dbReference type="SMART" id="SM00701"/>
    </source>
</evidence>
<evidence type="ECO:0000256" key="9">
    <source>
        <dbReference type="ARBA" id="ARBA00023157"/>
    </source>
</evidence>
<dbReference type="InterPro" id="IPR006619">
    <property type="entry name" value="PGRP_domain_met/bac"/>
</dbReference>
<comment type="subcellular location">
    <subcellularLocation>
        <location evidence="1">Secreted</location>
    </subcellularLocation>
</comment>
<dbReference type="AlphaFoldDB" id="A0A452T064"/>
<keyword evidence="7" id="KW-0391">Immunity</keyword>
<dbReference type="Pfam" id="PF01510">
    <property type="entry name" value="Amidase_2"/>
    <property type="match status" value="2"/>
</dbReference>
<keyword evidence="9" id="KW-1015">Disulfide bond</keyword>
<dbReference type="GO" id="GO:0042834">
    <property type="term" value="F:peptidoglycan binding"/>
    <property type="evidence" value="ECO:0007669"/>
    <property type="project" value="Ensembl"/>
</dbReference>
<keyword evidence="8" id="KW-0929">Antimicrobial</keyword>
<dbReference type="GO" id="GO:0016019">
    <property type="term" value="F:peptidoglycan immune receptor activity"/>
    <property type="evidence" value="ECO:0007669"/>
    <property type="project" value="Ensembl"/>
</dbReference>
<dbReference type="GO" id="GO:0046982">
    <property type="term" value="F:protein heterodimerization activity"/>
    <property type="evidence" value="ECO:0007669"/>
    <property type="project" value="Ensembl"/>
</dbReference>
<keyword evidence="5" id="KW-0732">Signal</keyword>
<keyword evidence="4" id="KW-0399">Innate immunity</keyword>
<dbReference type="GO" id="GO:0008745">
    <property type="term" value="F:N-acetylmuramoyl-L-alanine amidase activity"/>
    <property type="evidence" value="ECO:0007669"/>
    <property type="project" value="InterPro"/>
</dbReference>
<dbReference type="PANTHER" id="PTHR11022:SF12">
    <property type="entry name" value="PEPTIDOGLYCAN RECOGNITION PROTEIN 3"/>
    <property type="match status" value="1"/>
</dbReference>
<evidence type="ECO:0000256" key="8">
    <source>
        <dbReference type="ARBA" id="ARBA00023022"/>
    </source>
</evidence>
<keyword evidence="10" id="KW-0325">Glycoprotein</keyword>
<evidence type="ECO:0000256" key="1">
    <source>
        <dbReference type="ARBA" id="ARBA00004613"/>
    </source>
</evidence>
<accession>A0A452T064</accession>
<feature type="domain" description="Peptidoglycan recognition protein family" evidence="13">
    <location>
        <begin position="45"/>
        <end position="186"/>
    </location>
</feature>
<feature type="domain" description="Peptidoglycan recognition protein family" evidence="13">
    <location>
        <begin position="202"/>
        <end position="343"/>
    </location>
</feature>
<evidence type="ECO:0000256" key="6">
    <source>
        <dbReference type="ARBA" id="ARBA00022737"/>
    </source>
</evidence>
<dbReference type="PANTHER" id="PTHR11022">
    <property type="entry name" value="PEPTIDOGLYCAN RECOGNITION PROTEIN"/>
    <property type="match status" value="1"/>
</dbReference>
<dbReference type="SMART" id="SM00644">
    <property type="entry name" value="Ami_2"/>
    <property type="match status" value="2"/>
</dbReference>
<dbReference type="GO" id="GO:0032991">
    <property type="term" value="C:protein-containing complex"/>
    <property type="evidence" value="ECO:0007669"/>
    <property type="project" value="Ensembl"/>
</dbReference>
<evidence type="ECO:0000259" key="12">
    <source>
        <dbReference type="SMART" id="SM00644"/>
    </source>
</evidence>
<dbReference type="InterPro" id="IPR036505">
    <property type="entry name" value="Amidase/PGRP_sf"/>
</dbReference>
<feature type="domain" description="N-acetylmuramoyl-L-alanine amidase" evidence="12">
    <location>
        <begin position="212"/>
        <end position="349"/>
    </location>
</feature>
<keyword evidence="8" id="KW-0044">Antibiotic</keyword>
<comment type="similarity">
    <text evidence="2">Belongs to the N-acetylmuramoyl-L-alanine amidase 2 family.</text>
</comment>
<dbReference type="InterPro" id="IPR002502">
    <property type="entry name" value="Amidase_domain"/>
</dbReference>
<dbReference type="GO" id="GO:0050830">
    <property type="term" value="P:defense response to Gram-positive bacterium"/>
    <property type="evidence" value="ECO:0007669"/>
    <property type="project" value="Ensembl"/>
</dbReference>
<dbReference type="SUPFAM" id="SSF55846">
    <property type="entry name" value="N-acetylmuramoyl-L-alanine amidase-like"/>
    <property type="match status" value="2"/>
</dbReference>
<feature type="domain" description="N-acetylmuramoyl-L-alanine amidase" evidence="12">
    <location>
        <begin position="56"/>
        <end position="185"/>
    </location>
</feature>
<dbReference type="GO" id="GO:0045087">
    <property type="term" value="P:innate immune response"/>
    <property type="evidence" value="ECO:0007669"/>
    <property type="project" value="UniProtKB-KW"/>
</dbReference>
<sequence>MDCSSAGDFSWDETQAKHVSEGHQDPFGNISHLTEKGKLSLNDVSTVVSHKEWGAEAVGCSTPLTTPVDFLVTHHVPGLECHNQTTCSQSLWELRAHHMHNSWCDVAYNFLVGDDGRVYEGVGWKVQGMHTQGYNNISLGFAFFGTKEGHSPSPVALSAMEALISYAVQKGHLSSKYVQPLLVKGENCLLPLQKASPKKACSNIIPRSAWEARETHCPKMNLPAKYIVIIHTAGRTCIMSDECCLLVQDIQSLFIDRLNSCDIGYNFLVGQDGVIYEGVGWNVQGSRVPGYNDIALGIAFMGTFLGTPPNAAALEAAQNLIQCAEDKGYLIPNYLLVGHSDIVNTLSPGQALYNIIKAWPHFKH</sequence>
<dbReference type="GO" id="GO:0016045">
    <property type="term" value="P:detection of bacterium"/>
    <property type="evidence" value="ECO:0007669"/>
    <property type="project" value="Ensembl"/>
</dbReference>
<evidence type="ECO:0000256" key="7">
    <source>
        <dbReference type="ARBA" id="ARBA00022859"/>
    </source>
</evidence>
<dbReference type="GO" id="GO:0005576">
    <property type="term" value="C:extracellular region"/>
    <property type="evidence" value="ECO:0007669"/>
    <property type="project" value="UniProtKB-SubCell"/>
</dbReference>
<dbReference type="FunFam" id="3.40.80.10:FF:000001">
    <property type="entry name" value="Peptidoglycan recognition protein 1"/>
    <property type="match status" value="1"/>
</dbReference>
<dbReference type="Ensembl" id="ENSUMAT00000001508.1">
    <property type="protein sequence ID" value="ENSUMAP00000001187.1"/>
    <property type="gene ID" value="ENSUMAG00000001126.1"/>
</dbReference>